<name>A0A3G4ZQM0_9VIRU</name>
<sequence length="39" mass="4426">MATIMIIGPPSNKMDQQYGINHNNTDIENTFVYQVIKSV</sequence>
<reference evidence="1" key="1">
    <citation type="submission" date="2018-10" db="EMBL/GenBank/DDBJ databases">
        <title>Hidden diversity of soil giant viruses.</title>
        <authorList>
            <person name="Schulz F."/>
            <person name="Alteio L."/>
            <person name="Goudeau D."/>
            <person name="Ryan E.M."/>
            <person name="Malmstrom R.R."/>
            <person name="Blanchard J."/>
            <person name="Woyke T."/>
        </authorList>
    </citation>
    <scope>NUCLEOTIDE SEQUENCE</scope>
    <source>
        <strain evidence="1">BAV1</strain>
    </source>
</reference>
<protein>
    <submittedName>
        <fullName evidence="1">Uncharacterized protein</fullName>
    </submittedName>
</protein>
<dbReference type="EMBL" id="MK072015">
    <property type="protein sequence ID" value="AYV77202.1"/>
    <property type="molecule type" value="Genomic_DNA"/>
</dbReference>
<evidence type="ECO:0000313" key="1">
    <source>
        <dbReference type="EMBL" id="AYV77202.1"/>
    </source>
</evidence>
<proteinExistence type="predicted"/>
<accession>A0A3G4ZQM0</accession>
<organism evidence="1">
    <name type="scientific">Barrevirus sp</name>
    <dbReference type="NCBI Taxonomy" id="2487763"/>
    <lineage>
        <taxon>Viruses</taxon>
        <taxon>Varidnaviria</taxon>
        <taxon>Bamfordvirae</taxon>
        <taxon>Nucleocytoviricota</taxon>
        <taxon>Megaviricetes</taxon>
        <taxon>Imitervirales</taxon>
        <taxon>Mimiviridae</taxon>
        <taxon>Klosneuvirinae</taxon>
    </lineage>
</organism>
<gene>
    <name evidence="1" type="ORF">Barrevirus18_16</name>
</gene>